<evidence type="ECO:0000313" key="3">
    <source>
        <dbReference type="EMBL" id="OWK37531.1"/>
    </source>
</evidence>
<gene>
    <name evidence="3" type="ORF">FRUB_06651</name>
</gene>
<organism evidence="3 4">
    <name type="scientific">Fimbriiglobus ruber</name>
    <dbReference type="NCBI Taxonomy" id="1908690"/>
    <lineage>
        <taxon>Bacteria</taxon>
        <taxon>Pseudomonadati</taxon>
        <taxon>Planctomycetota</taxon>
        <taxon>Planctomycetia</taxon>
        <taxon>Gemmatales</taxon>
        <taxon>Gemmataceae</taxon>
        <taxon>Fimbriiglobus</taxon>
    </lineage>
</organism>
<keyword evidence="2" id="KW-1133">Transmembrane helix</keyword>
<evidence type="ECO:0008006" key="5">
    <source>
        <dbReference type="Google" id="ProtNLM"/>
    </source>
</evidence>
<feature type="compositionally biased region" description="Low complexity" evidence="1">
    <location>
        <begin position="46"/>
        <end position="83"/>
    </location>
</feature>
<dbReference type="RefSeq" id="WP_088257427.1">
    <property type="nucleotide sequence ID" value="NZ_NIDE01000014.1"/>
</dbReference>
<evidence type="ECO:0000256" key="1">
    <source>
        <dbReference type="SAM" id="MobiDB-lite"/>
    </source>
</evidence>
<feature type="compositionally biased region" description="Basic and acidic residues" evidence="1">
    <location>
        <begin position="84"/>
        <end position="96"/>
    </location>
</feature>
<comment type="caution">
    <text evidence="3">The sequence shown here is derived from an EMBL/GenBank/DDBJ whole genome shotgun (WGS) entry which is preliminary data.</text>
</comment>
<name>A0A225D7I8_9BACT</name>
<evidence type="ECO:0000313" key="4">
    <source>
        <dbReference type="Proteomes" id="UP000214646"/>
    </source>
</evidence>
<sequence length="251" mass="27474">MSATLEITCPKCGKDFKVPAEFAGKTIRCKNCQTAFQVPPAGGGPARPVAARPAGAKPAAPVAARPAAPVAAKPPAADAPIPFKADDPPPENKSRDVDDDDETNPYGVIKESDVPRCPFCAKELDPPDAKICLNCGFSLLGRRRHETKQVYETSGGDYFMHWLPGIGAAIFILILIAFDTTLWIKANEWLGPILETGDKDTLTNLPKYYVKPWCCPLWVTIFFTVIVLKAGRVVVRRLITNWKPEEMKKVE</sequence>
<feature type="region of interest" description="Disordered" evidence="1">
    <location>
        <begin position="40"/>
        <end position="107"/>
    </location>
</feature>
<dbReference type="EMBL" id="NIDE01000014">
    <property type="protein sequence ID" value="OWK37531.1"/>
    <property type="molecule type" value="Genomic_DNA"/>
</dbReference>
<feature type="transmembrane region" description="Helical" evidence="2">
    <location>
        <begin position="208"/>
        <end position="228"/>
    </location>
</feature>
<feature type="transmembrane region" description="Helical" evidence="2">
    <location>
        <begin position="158"/>
        <end position="178"/>
    </location>
</feature>
<reference evidence="4" key="1">
    <citation type="submission" date="2017-06" db="EMBL/GenBank/DDBJ databases">
        <title>Genome analysis of Fimbriiglobus ruber SP5, the first member of the order Planctomycetales with confirmed chitinolytic capability.</title>
        <authorList>
            <person name="Ravin N.V."/>
            <person name="Rakitin A.L."/>
            <person name="Ivanova A.A."/>
            <person name="Beletsky A.V."/>
            <person name="Kulichevskaya I.S."/>
            <person name="Mardanov A.V."/>
            <person name="Dedysh S.N."/>
        </authorList>
    </citation>
    <scope>NUCLEOTIDE SEQUENCE [LARGE SCALE GENOMIC DNA]</scope>
    <source>
        <strain evidence="4">SP5</strain>
    </source>
</reference>
<accession>A0A225D7I8</accession>
<dbReference type="Proteomes" id="UP000214646">
    <property type="component" value="Unassembled WGS sequence"/>
</dbReference>
<protein>
    <recommendedName>
        <fullName evidence="5">Zinc finger/thioredoxin putative domain-containing protein</fullName>
    </recommendedName>
</protein>
<keyword evidence="2" id="KW-0472">Membrane</keyword>
<keyword evidence="2" id="KW-0812">Transmembrane</keyword>
<evidence type="ECO:0000256" key="2">
    <source>
        <dbReference type="SAM" id="Phobius"/>
    </source>
</evidence>
<dbReference type="Gene3D" id="2.20.28.160">
    <property type="match status" value="1"/>
</dbReference>
<dbReference type="AlphaFoldDB" id="A0A225D7I8"/>
<proteinExistence type="predicted"/>
<keyword evidence="4" id="KW-1185">Reference proteome</keyword>